<dbReference type="GO" id="GO:0019878">
    <property type="term" value="P:lysine biosynthetic process via aminoadipic acid"/>
    <property type="evidence" value="ECO:0007669"/>
    <property type="project" value="TreeGrafter"/>
</dbReference>
<dbReference type="InterPro" id="IPR036291">
    <property type="entry name" value="NAD(P)-bd_dom_sf"/>
</dbReference>
<dbReference type="UniPathway" id="UPA00868">
    <property type="reaction ID" value="UER00835"/>
</dbReference>
<keyword evidence="4" id="KW-0560">Oxidoreductase</keyword>
<sequence>MSGKCVGIVREVYNKWERRAPLTPAHVKELVARGVQVLVQPSTARVFSDEQYVRAGATLSEDLAPANVIVGVKQVPDPALLADKTYLFFSHTIKAQPENMALLDAVLQRRVTLIDYECITEESGKRLIAFGGNAGRAGMIAGFRGLGERLINMGISSPFVNVASAYMYADLEHAKDAVEAAGRRIRSDGLPGDLAPMTFAFTGNGNVSKGAQEIFKLMPHEMVHPSELPKLPKNNRILYGTVIDDPSYFVKPQPGFTGETTRAHYYQNPHQYEAAFHEKVLPYTSMLVNCMYWDDRFPRLITREQIRELRTSGNHKLLGIADISCDIGGSVEFLERATEIERPFALYDVAEDKMREDGDSRGLEGDDGIMMMGVDILPSELAGESSQQFGDRLVGYVTALSNVSSSGVPLHEQKELPAELRGACIASNGVLAPKYEYIHRMRAERERSKQYKFLDAQQEVAGVLNLIEDHDGGFHLVDCEVRPNVGVGDSGDNTISNAIVQISMSDREALDDIITKIRALAELTSGAKATVTELPDLCGTNYSKTRGIVRKDAAANTMADVSVSSPKKRKVVCFGAGLVASPLVEYLSREQGNEVHVVSGIEGEVKEMMRKISRRNIKPHVMNVSEDADGVDRLCAEADCVVSLLPATMHTTIAQRCIQHATPVVTASYVSPEMKELDDKAKKAGIPILCEIGLDPGMDHMSAMKVIDEVKAHSGKIMSFSSVCGGLPAPEAADNAIGYKFSWSPRGVLTAALNAAQYRKDGKIINVAGEDLLNSSERVNFLPAFNIEQIPNRNSLPYGDIYGIPEAYSLYRGTLRYGGCCQILYQLRKLGLFDMDPSKPIPSTWPDLLTQLGGYRGLRQDAHGFLEWLGAFDNSTPVVKASSVLDAFCALLQDKLSYQPGERDMAIMHHEFGIEYEDGKKEKRTSTFVGYGSEKGDTIMAKTVGLSAAIGVQLILQDAVQGCGVLTPTTPDIYGPALARLEVEGVRFIEKTIRSIKMRSVYVSLKLFSTQCGVYNTLSKNCCRPTIERYPLLGFFTQALPW</sequence>
<dbReference type="InterPro" id="IPR032095">
    <property type="entry name" value="Sacchrp_dh-like_C"/>
</dbReference>
<feature type="domain" description="Alanine dehydrogenase/pyridine nucleotide transhydrogenase NAD(H)-binding" evidence="7">
    <location>
        <begin position="177"/>
        <end position="373"/>
    </location>
</feature>
<evidence type="ECO:0000313" key="9">
    <source>
        <dbReference type="EMBL" id="KUF95870.1"/>
    </source>
</evidence>
<evidence type="ECO:0000256" key="2">
    <source>
        <dbReference type="ARBA" id="ARBA00004720"/>
    </source>
</evidence>
<reference evidence="9 10" key="1">
    <citation type="submission" date="2015-11" db="EMBL/GenBank/DDBJ databases">
        <title>Genomes and virulence difference between two physiological races of Phytophthora nicotianae.</title>
        <authorList>
            <person name="Liu H."/>
            <person name="Ma X."/>
            <person name="Yu H."/>
            <person name="Fang D."/>
            <person name="Li Y."/>
            <person name="Wang X."/>
            <person name="Wang W."/>
            <person name="Dong Y."/>
            <person name="Xiao B."/>
        </authorList>
    </citation>
    <scope>NUCLEOTIDE SEQUENCE [LARGE SCALE GENOMIC DNA]</scope>
    <source>
        <strain evidence="10">race 1</strain>
    </source>
</reference>
<dbReference type="InterPro" id="IPR051168">
    <property type="entry name" value="AASS"/>
</dbReference>
<dbReference type="SMART" id="SM01002">
    <property type="entry name" value="AlaDh_PNT_C"/>
    <property type="match status" value="1"/>
</dbReference>
<dbReference type="FunFam" id="3.40.50.720:FF:000072">
    <property type="entry name" value="Saccharopine dehydrogenase [NADP(+), L-glutamate-forming]"/>
    <property type="match status" value="1"/>
</dbReference>
<organism evidence="9 10">
    <name type="scientific">Phytophthora nicotianae</name>
    <name type="common">Potato buckeye rot agent</name>
    <name type="synonym">Phytophthora parasitica</name>
    <dbReference type="NCBI Taxonomy" id="4792"/>
    <lineage>
        <taxon>Eukaryota</taxon>
        <taxon>Sar</taxon>
        <taxon>Stramenopiles</taxon>
        <taxon>Oomycota</taxon>
        <taxon>Peronosporomycetes</taxon>
        <taxon>Peronosporales</taxon>
        <taxon>Peronosporaceae</taxon>
        <taxon>Phytophthora</taxon>
    </lineage>
</organism>
<dbReference type="SUPFAM" id="SSF51735">
    <property type="entry name" value="NAD(P)-binding Rossmann-fold domains"/>
    <property type="match status" value="1"/>
</dbReference>
<dbReference type="InterPro" id="IPR007698">
    <property type="entry name" value="AlaDH/PNT_NAD(H)-bd"/>
</dbReference>
<evidence type="ECO:0000256" key="1">
    <source>
        <dbReference type="ARBA" id="ARBA00004682"/>
    </source>
</evidence>
<evidence type="ECO:0000259" key="7">
    <source>
        <dbReference type="SMART" id="SM01002"/>
    </source>
</evidence>
<dbReference type="Proteomes" id="UP000054636">
    <property type="component" value="Unassembled WGS sequence"/>
</dbReference>
<dbReference type="FunFam" id="3.40.50.720:FF:000087">
    <property type="entry name" value="alpha-aminoadipic semialdehyde synthase, mitochondrial"/>
    <property type="match status" value="1"/>
</dbReference>
<protein>
    <submittedName>
        <fullName evidence="9">Uncharacterized protein</fullName>
    </submittedName>
</protein>
<dbReference type="Gene3D" id="3.40.50.720">
    <property type="entry name" value="NAD(P)-binding Rossmann-like Domain"/>
    <property type="match status" value="3"/>
</dbReference>
<comment type="pathway">
    <text evidence="2">Amino-acid degradation; L-lysine degradation via saccharopine pathway; glutaryl-CoA from L-lysine: step 2/6.</text>
</comment>
<evidence type="ECO:0000256" key="4">
    <source>
        <dbReference type="ARBA" id="ARBA00023002"/>
    </source>
</evidence>
<evidence type="ECO:0000313" key="10">
    <source>
        <dbReference type="Proteomes" id="UP000054636"/>
    </source>
</evidence>
<dbReference type="PANTHER" id="PTHR11133">
    <property type="entry name" value="SACCHAROPINE DEHYDROGENASE"/>
    <property type="match status" value="1"/>
</dbReference>
<comment type="pathway">
    <text evidence="1">Amino-acid degradation; L-lysine degradation via saccharopine pathway; glutaryl-CoA from L-lysine: step 1/6.</text>
</comment>
<evidence type="ECO:0000256" key="6">
    <source>
        <dbReference type="ARBA" id="ARBA00025744"/>
    </source>
</evidence>
<evidence type="ECO:0000259" key="8">
    <source>
        <dbReference type="SMART" id="SM01003"/>
    </source>
</evidence>
<dbReference type="GO" id="GO:0005737">
    <property type="term" value="C:cytoplasm"/>
    <property type="evidence" value="ECO:0007669"/>
    <property type="project" value="TreeGrafter"/>
</dbReference>
<name>A0A0W8DHQ3_PHYNI</name>
<dbReference type="Gene3D" id="1.10.1870.10">
    <property type="entry name" value="Domain 3, Saccharopine reductase"/>
    <property type="match status" value="1"/>
</dbReference>
<dbReference type="InterPro" id="IPR007886">
    <property type="entry name" value="AlaDH/PNT_N"/>
</dbReference>
<accession>A0A0W8DHQ3</accession>
<gene>
    <name evidence="9" type="ORF">AM588_10008590</name>
</gene>
<comment type="caution">
    <text evidence="9">The sequence shown here is derived from an EMBL/GenBank/DDBJ whole genome shotgun (WGS) entry which is preliminary data.</text>
</comment>
<dbReference type="EMBL" id="LNFP01000199">
    <property type="protein sequence ID" value="KUF95870.1"/>
    <property type="molecule type" value="Genomic_DNA"/>
</dbReference>
<dbReference type="GO" id="GO:0004753">
    <property type="term" value="F:saccharopine dehydrogenase activity"/>
    <property type="evidence" value="ECO:0007669"/>
    <property type="project" value="TreeGrafter"/>
</dbReference>
<feature type="domain" description="Alanine dehydrogenase/pyridine nucleotide transhydrogenase N-terminal" evidence="8">
    <location>
        <begin position="7"/>
        <end position="137"/>
    </location>
</feature>
<dbReference type="Gene3D" id="3.30.360.10">
    <property type="entry name" value="Dihydrodipicolinate Reductase, domain 2"/>
    <property type="match status" value="1"/>
</dbReference>
<evidence type="ECO:0000256" key="3">
    <source>
        <dbReference type="ARBA" id="ARBA00022857"/>
    </source>
</evidence>
<dbReference type="FunFam" id="3.30.360.10:FF:000008">
    <property type="entry name" value="Alpha-aminoadipic semialdehyde synthase, mitochondrial"/>
    <property type="match status" value="1"/>
</dbReference>
<dbReference type="AlphaFoldDB" id="A0A0W8DHQ3"/>
<dbReference type="GO" id="GO:0033512">
    <property type="term" value="P:L-lysine catabolic process to acetyl-CoA via saccharopine"/>
    <property type="evidence" value="ECO:0007669"/>
    <property type="project" value="UniProtKB-UniPathway"/>
</dbReference>
<dbReference type="SMART" id="SM01003">
    <property type="entry name" value="AlaDh_PNT_N"/>
    <property type="match status" value="1"/>
</dbReference>
<keyword evidence="5" id="KW-0511">Multifunctional enzyme</keyword>
<dbReference type="Pfam" id="PF05222">
    <property type="entry name" value="AlaDh_PNT_N"/>
    <property type="match status" value="1"/>
</dbReference>
<dbReference type="InterPro" id="IPR005097">
    <property type="entry name" value="Sacchrp_dh_NADP-bd"/>
</dbReference>
<evidence type="ECO:0000256" key="5">
    <source>
        <dbReference type="ARBA" id="ARBA00023268"/>
    </source>
</evidence>
<proteinExistence type="inferred from homology"/>
<dbReference type="CDD" id="cd12189">
    <property type="entry name" value="LKR_SDH_like"/>
    <property type="match status" value="1"/>
</dbReference>
<dbReference type="Pfam" id="PF16653">
    <property type="entry name" value="Sacchrp_dh_C"/>
    <property type="match status" value="1"/>
</dbReference>
<keyword evidence="3" id="KW-0521">NADP</keyword>
<dbReference type="PANTHER" id="PTHR11133:SF22">
    <property type="entry name" value="ALPHA-AMINOADIPIC SEMIALDEHYDE SYNTHASE, MITOCHONDRIAL"/>
    <property type="match status" value="1"/>
</dbReference>
<dbReference type="SUPFAM" id="SSF55347">
    <property type="entry name" value="Glyceraldehyde-3-phosphate dehydrogenase-like, C-terminal domain"/>
    <property type="match status" value="1"/>
</dbReference>
<dbReference type="SUPFAM" id="SSF52283">
    <property type="entry name" value="Formate/glycerate dehydrogenase catalytic domain-like"/>
    <property type="match status" value="1"/>
</dbReference>
<dbReference type="Pfam" id="PF03435">
    <property type="entry name" value="Sacchrp_dh_NADP"/>
    <property type="match status" value="1"/>
</dbReference>
<comment type="similarity">
    <text evidence="6">In the C-terminal section; belongs to the saccharopine dehydrogenase family.</text>
</comment>